<organism evidence="1 2">
    <name type="scientific">Helicobacter heilmannii</name>
    <dbReference type="NCBI Taxonomy" id="35817"/>
    <lineage>
        <taxon>Bacteria</taxon>
        <taxon>Pseudomonadati</taxon>
        <taxon>Campylobacterota</taxon>
        <taxon>Epsilonproteobacteria</taxon>
        <taxon>Campylobacterales</taxon>
        <taxon>Helicobacteraceae</taxon>
        <taxon>Helicobacter</taxon>
    </lineage>
</organism>
<sequence>MRRVGLFLGLLCFLANVAWGLGCASNPNYHWDYTLQQARDFVNKFKDDDQSTYGAQYVLEKSQAVLGGIPYCGVVVRGYRSGNIISNDGGRGPTAGLDLSFMCFGFSRGNKWYKGSCLILDNESPLSEINMEFKKDAMLLHLREDYYACADEADRIGSDTGTNRAHFTFKPFKGRYVLTKLDVKSNKEPIDPVYRQKRDHMKIFMNTMKESILQDLVERCDKKGYCQER</sequence>
<dbReference type="EMBL" id="CDMK01000002">
    <property type="protein sequence ID" value="CRI34860.1"/>
    <property type="molecule type" value="Genomic_DNA"/>
</dbReference>
<dbReference type="Proteomes" id="UP000046090">
    <property type="component" value="Unassembled WGS sequence"/>
</dbReference>
<name>A0A0K2YD06_HELHE</name>
<proteinExistence type="predicted"/>
<keyword evidence="2" id="KW-1185">Reference proteome</keyword>
<dbReference type="PROSITE" id="PS51257">
    <property type="entry name" value="PROKAR_LIPOPROTEIN"/>
    <property type="match status" value="1"/>
</dbReference>
<reference evidence="2" key="1">
    <citation type="submission" date="2014-12" db="EMBL/GenBank/DDBJ databases">
        <authorList>
            <person name="Smet A."/>
        </authorList>
    </citation>
    <scope>NUCLEOTIDE SEQUENCE [LARGE SCALE GENOMIC DNA]</scope>
</reference>
<dbReference type="AlphaFoldDB" id="A0A0K2YD06"/>
<evidence type="ECO:0000313" key="1">
    <source>
        <dbReference type="EMBL" id="CRI34860.1"/>
    </source>
</evidence>
<dbReference type="RefSeq" id="WP_015107063.1">
    <property type="nucleotide sequence ID" value="NZ_AP026684.1"/>
</dbReference>
<evidence type="ECO:0000313" key="2">
    <source>
        <dbReference type="Proteomes" id="UP000046090"/>
    </source>
</evidence>
<protein>
    <submittedName>
        <fullName evidence="1">Uncharacterized protein</fullName>
    </submittedName>
</protein>
<accession>A0A0K2YD06</accession>
<gene>
    <name evidence="1" type="ORF">HHE01_06610</name>
</gene>